<organism evidence="2 3">
    <name type="scientific">Micrococcus cohnii</name>
    <dbReference type="NCBI Taxonomy" id="993416"/>
    <lineage>
        <taxon>Bacteria</taxon>
        <taxon>Bacillati</taxon>
        <taxon>Actinomycetota</taxon>
        <taxon>Actinomycetes</taxon>
        <taxon>Micrococcales</taxon>
        <taxon>Micrococcaceae</taxon>
        <taxon>Micrococcus</taxon>
    </lineage>
</organism>
<proteinExistence type="predicted"/>
<dbReference type="InterPro" id="IPR024439">
    <property type="entry name" value="RNHCP"/>
</dbReference>
<feature type="domain" description="RNHCP" evidence="1">
    <location>
        <begin position="8"/>
        <end position="95"/>
    </location>
</feature>
<dbReference type="AlphaFoldDB" id="A0A7W7GMW8"/>
<keyword evidence="3" id="KW-1185">Reference proteome</keyword>
<dbReference type="Pfam" id="PF12647">
    <property type="entry name" value="RNHCP"/>
    <property type="match status" value="1"/>
</dbReference>
<keyword evidence="2" id="KW-0240">DNA-directed RNA polymerase</keyword>
<evidence type="ECO:0000313" key="3">
    <source>
        <dbReference type="Proteomes" id="UP000540191"/>
    </source>
</evidence>
<protein>
    <submittedName>
        <fullName evidence="2">DNA-directed RNA polymerase subunit RPC12/RpoP</fullName>
    </submittedName>
</protein>
<reference evidence="2 3" key="1">
    <citation type="submission" date="2020-08" db="EMBL/GenBank/DDBJ databases">
        <title>Sequencing the genomes of 1000 actinobacteria strains.</title>
        <authorList>
            <person name="Klenk H.-P."/>
        </authorList>
    </citation>
    <scope>NUCLEOTIDE SEQUENCE [LARGE SCALE GENOMIC DNA]</scope>
    <source>
        <strain evidence="2 3">DSM 23974</strain>
    </source>
</reference>
<dbReference type="Proteomes" id="UP000540191">
    <property type="component" value="Unassembled WGS sequence"/>
</dbReference>
<evidence type="ECO:0000313" key="2">
    <source>
        <dbReference type="EMBL" id="MBB4735050.1"/>
    </source>
</evidence>
<comment type="caution">
    <text evidence="2">The sequence shown here is derived from an EMBL/GenBank/DDBJ whole genome shotgun (WGS) entry which is preliminary data.</text>
</comment>
<dbReference type="GO" id="GO:0000428">
    <property type="term" value="C:DNA-directed RNA polymerase complex"/>
    <property type="evidence" value="ECO:0007669"/>
    <property type="project" value="UniProtKB-KW"/>
</dbReference>
<sequence>MSRATENTDFDCAACGRHVPALTNGSYRNHCPHCLSSVHVDVRPGDRASHCHGIMRAVAVDYHPKKGFQLVHECQGCGHRQKNKVAEHCRVPDDRDLILALQARNTPWG</sequence>
<dbReference type="RefSeq" id="WP_184241054.1">
    <property type="nucleotide sequence ID" value="NZ_JACHNA010000001.1"/>
</dbReference>
<keyword evidence="2" id="KW-0804">Transcription</keyword>
<gene>
    <name evidence="2" type="ORF">HDA30_000558</name>
</gene>
<accession>A0A7W7GMW8</accession>
<name>A0A7W7GMW8_9MICC</name>
<evidence type="ECO:0000259" key="1">
    <source>
        <dbReference type="Pfam" id="PF12647"/>
    </source>
</evidence>
<dbReference type="EMBL" id="JACHNA010000001">
    <property type="protein sequence ID" value="MBB4735050.1"/>
    <property type="molecule type" value="Genomic_DNA"/>
</dbReference>